<dbReference type="EMBL" id="JQ844236">
    <property type="protein sequence ID" value="AGS53555.1"/>
    <property type="molecule type" value="Genomic_DNA"/>
</dbReference>
<dbReference type="SUPFAM" id="SSF47413">
    <property type="entry name" value="lambda repressor-like DNA-binding domains"/>
    <property type="match status" value="1"/>
</dbReference>
<reference evidence="1" key="1">
    <citation type="submission" date="2012-03" db="EMBL/GenBank/DDBJ databases">
        <title>Functional metagenomics reveals considerable lignocellulase gene clusters in the gut microbiome of a wood-feeding higher termite.</title>
        <authorList>
            <person name="Liu N."/>
        </authorList>
    </citation>
    <scope>NUCLEOTIDE SEQUENCE</scope>
</reference>
<sequence length="181" mass="20423">MITDSLAAELKLYIKEHYKLVSFTGLFPGKKLTRTQGISKKAKGVMGKSFSEVSDLMTGFLKEKRDYETFAFVLEKLREEKGLSATDLYKAAWIDKRLYSKIMTTGNYRPAKNTAISFGLALKLKPEEFTAFLQNAGFALSESSIFDLVIRFCVERQIFDLHDVNALLLQADQKTLAKEAA</sequence>
<dbReference type="AlphaFoldDB" id="A0A806KG01"/>
<dbReference type="GO" id="GO:0003677">
    <property type="term" value="F:DNA binding"/>
    <property type="evidence" value="ECO:0007669"/>
    <property type="project" value="InterPro"/>
</dbReference>
<organism evidence="1">
    <name type="scientific">uncultured bacterium contig00062</name>
    <dbReference type="NCBI Taxonomy" id="1181545"/>
    <lineage>
        <taxon>Bacteria</taxon>
        <taxon>environmental samples</taxon>
    </lineage>
</organism>
<dbReference type="InterPro" id="IPR010982">
    <property type="entry name" value="Lambda_DNA-bd_dom_sf"/>
</dbReference>
<protein>
    <submittedName>
        <fullName evidence="1">Uncharacterized protein</fullName>
    </submittedName>
</protein>
<dbReference type="CDD" id="cd00093">
    <property type="entry name" value="HTH_XRE"/>
    <property type="match status" value="1"/>
</dbReference>
<dbReference type="Gene3D" id="1.10.260.40">
    <property type="entry name" value="lambda repressor-like DNA-binding domains"/>
    <property type="match status" value="1"/>
</dbReference>
<evidence type="ECO:0000313" key="1">
    <source>
        <dbReference type="EMBL" id="AGS53555.1"/>
    </source>
</evidence>
<accession>A0A806KG01</accession>
<dbReference type="InterPro" id="IPR001387">
    <property type="entry name" value="Cro/C1-type_HTH"/>
</dbReference>
<name>A0A806KG01_9BACT</name>
<proteinExistence type="predicted"/>